<name>A0A835CV60_APHGI</name>
<dbReference type="Proteomes" id="UP000639338">
    <property type="component" value="Unassembled WGS sequence"/>
</dbReference>
<dbReference type="Pfam" id="PF14761">
    <property type="entry name" value="HPS3_N"/>
    <property type="match status" value="1"/>
</dbReference>
<feature type="domain" description="BLOC-2 complex member HPS3 N-terminal" evidence="1">
    <location>
        <begin position="9"/>
        <end position="243"/>
    </location>
</feature>
<dbReference type="PANTHER" id="PTHR28633:SF1">
    <property type="entry name" value="BLOC-2 COMPLEX MEMBER HPS3"/>
    <property type="match status" value="1"/>
</dbReference>
<dbReference type="EMBL" id="JACMRX010000003">
    <property type="protein sequence ID" value="KAF7994040.1"/>
    <property type="molecule type" value="Genomic_DNA"/>
</dbReference>
<dbReference type="InterPro" id="IPR029437">
    <property type="entry name" value="HPS3_N"/>
</dbReference>
<organism evidence="2 3">
    <name type="scientific">Aphidius gifuensis</name>
    <name type="common">Parasitoid wasp</name>
    <dbReference type="NCBI Taxonomy" id="684658"/>
    <lineage>
        <taxon>Eukaryota</taxon>
        <taxon>Metazoa</taxon>
        <taxon>Ecdysozoa</taxon>
        <taxon>Arthropoda</taxon>
        <taxon>Hexapoda</taxon>
        <taxon>Insecta</taxon>
        <taxon>Pterygota</taxon>
        <taxon>Neoptera</taxon>
        <taxon>Endopterygota</taxon>
        <taxon>Hymenoptera</taxon>
        <taxon>Apocrita</taxon>
        <taxon>Ichneumonoidea</taxon>
        <taxon>Braconidae</taxon>
        <taxon>Aphidiinae</taxon>
        <taxon>Aphidius</taxon>
    </lineage>
</organism>
<gene>
    <name evidence="2" type="ORF">HCN44_011309</name>
</gene>
<evidence type="ECO:0000259" key="1">
    <source>
        <dbReference type="Pfam" id="PF14761"/>
    </source>
</evidence>
<evidence type="ECO:0000313" key="2">
    <source>
        <dbReference type="EMBL" id="KAF7994040.1"/>
    </source>
</evidence>
<comment type="caution">
    <text evidence="2">The sequence shown here is derived from an EMBL/GenBank/DDBJ whole genome shotgun (WGS) entry which is preliminary data.</text>
</comment>
<dbReference type="AlphaFoldDB" id="A0A835CV60"/>
<dbReference type="GO" id="GO:0005737">
    <property type="term" value="C:cytoplasm"/>
    <property type="evidence" value="ECO:0007669"/>
    <property type="project" value="TreeGrafter"/>
</dbReference>
<accession>A0A835CV60</accession>
<dbReference type="PANTHER" id="PTHR28633">
    <property type="entry name" value="HERMANSKY-PUDLAK SYNDROME 3 PROTEIN"/>
    <property type="match status" value="1"/>
</dbReference>
<dbReference type="InterPro" id="IPR017216">
    <property type="entry name" value="HPS3"/>
</dbReference>
<sequence length="1113" mass="127551">MVRVIPVYNFLSQNTDQIDEPTATCTVNVLGQDMLLLALTSHCIKVHSLNGNQSKLLTIFPTVDMVKQLLHCDKGNYVATLEQKIDRDGLINNFVRIYVNWEICGNQNQAMRARIAGRVTPSLNRNQNSLEMIELPLNNQPTQIAACQTTGNLLVVMSNEAVIHELKVETHQLSKHKFIDFDIRPWSLKFTFQPNNIEITEEFISIRNSTNFMLFKLTNCIYDDVNSIGPIDRVNCINNYQNIKFTNRNNNSKNNSREDLINDTNKSSKSIVDFTKLISNKASYIDWDQMVFDEYVQTQKNDSIQSNNFSITLPSINSHESSQNHHSQGHTPSIIYAPELAVTVITKSNEDNWPENFTIEYLLRLKIATNESSPDLMFEHFTCGILKPCYYRTTKNTNNKTKKLSLLRSKKYNVFNGVTCLICTNQEGYLYHFSSKSTKEISDDFKYCTIYPFTCPVSHVALENTALHALTEAGLESYTLKIPDNSSSSSKKNDVLFNIEKFDDKLNDELEPVSLIGLRPFLGVRKLLHASKHLVLLASNNDQWTCYSLSLPNPEDVYNDILNAANNHKESSRKTYEYLLREACTVLKMAKDIIYYSSDIDYSSNINTTSRQHIDILYKQSCALLADYYISSEYQKHWNLCIYYYKIADLDAKTVLKRQNNNKSPGLISYLSDVLVNLKSGPEADAIFQQHNIIDILTNSDTDDLLKLILASPVLREYATEKLINLLINIEKNDSCLFSLVLLYTQADKQYQAEKLIETISNTFIIDSTLTNWSWLFDVTNSNRGNVVPTFSEYAGILMKKKMNIFAEILGELVDRHAITLNQMIQIFLAYLPSRVGRDGKIAGMALQLFLETYLQHYYDNYPNKNHKKSLAHDESQINDEGLAIREGFKLLVRSYLSELTQSHQQIHQVDNDKKILFGNLRSNFFDLPQLYGINCNNDNEENKNIIIRPSIVKLQALLASGHLSNECIQEIEQFLDNQNIDGSLSFKILCCKNTKIAMQLLTDNCPKLLLEYAKIKYTKESEWKQFVQFLINKMNKNPNDSDIYFIYDELLKDTAIYIAQIMSIRGLQRILSNESIPALQKYIDISSQVVHADYIKTMIIGTGQHLLSTINF</sequence>
<keyword evidence="3" id="KW-1185">Reference proteome</keyword>
<evidence type="ECO:0000313" key="3">
    <source>
        <dbReference type="Proteomes" id="UP000639338"/>
    </source>
</evidence>
<protein>
    <recommendedName>
        <fullName evidence="1">BLOC-2 complex member HPS3 N-terminal domain-containing protein</fullName>
    </recommendedName>
</protein>
<proteinExistence type="predicted"/>
<dbReference type="OrthoDB" id="10255480at2759"/>
<reference evidence="2 3" key="1">
    <citation type="submission" date="2020-08" db="EMBL/GenBank/DDBJ databases">
        <title>Aphidius gifuensis genome sequencing and assembly.</title>
        <authorList>
            <person name="Du Z."/>
        </authorList>
    </citation>
    <scope>NUCLEOTIDE SEQUENCE [LARGE SCALE GENOMIC DNA]</scope>
    <source>
        <strain evidence="2">YNYX2018</strain>
        <tissue evidence="2">Adults</tissue>
    </source>
</reference>